<dbReference type="Proteomes" id="UP000233551">
    <property type="component" value="Unassembled WGS sequence"/>
</dbReference>
<dbReference type="PANTHER" id="PTHR45934">
    <property type="entry name" value="FAD/NAD(P)-BINDING OXIDOREDUCTASE FAMILY PROTEIN"/>
    <property type="match status" value="1"/>
</dbReference>
<dbReference type="InterPro" id="IPR036188">
    <property type="entry name" value="FAD/NAD-bd_sf"/>
</dbReference>
<comment type="caution">
    <text evidence="3">The sequence shown here is derived from an EMBL/GenBank/DDBJ whole genome shotgun (WGS) entry which is preliminary data.</text>
</comment>
<name>A0A2I0IB98_PUNGR</name>
<dbReference type="Gene3D" id="3.50.50.60">
    <property type="entry name" value="FAD/NAD(P)-binding domain"/>
    <property type="match status" value="1"/>
</dbReference>
<dbReference type="SUPFAM" id="SSF51905">
    <property type="entry name" value="FAD/NAD(P)-binding domain"/>
    <property type="match status" value="1"/>
</dbReference>
<dbReference type="PANTHER" id="PTHR45934:SF1">
    <property type="entry name" value="OS04G0423100 PROTEIN"/>
    <property type="match status" value="1"/>
</dbReference>
<organism evidence="3 4">
    <name type="scientific">Punica granatum</name>
    <name type="common">Pomegranate</name>
    <dbReference type="NCBI Taxonomy" id="22663"/>
    <lineage>
        <taxon>Eukaryota</taxon>
        <taxon>Viridiplantae</taxon>
        <taxon>Streptophyta</taxon>
        <taxon>Embryophyta</taxon>
        <taxon>Tracheophyta</taxon>
        <taxon>Spermatophyta</taxon>
        <taxon>Magnoliopsida</taxon>
        <taxon>eudicotyledons</taxon>
        <taxon>Gunneridae</taxon>
        <taxon>Pentapetalae</taxon>
        <taxon>rosids</taxon>
        <taxon>malvids</taxon>
        <taxon>Myrtales</taxon>
        <taxon>Lythraceae</taxon>
        <taxon>Punica</taxon>
    </lineage>
</organism>
<proteinExistence type="predicted"/>
<protein>
    <recommendedName>
        <fullName evidence="5">FAD-binding domain-containing protein</fullName>
    </recommendedName>
</protein>
<dbReference type="STRING" id="22663.A0A2I0IB98"/>
<evidence type="ECO:0000313" key="4">
    <source>
        <dbReference type="Proteomes" id="UP000233551"/>
    </source>
</evidence>
<evidence type="ECO:0008006" key="5">
    <source>
        <dbReference type="Google" id="ProtNLM"/>
    </source>
</evidence>
<gene>
    <name evidence="3" type="ORF">CRG98_038334</name>
</gene>
<accession>A0A2I0IB98</accession>
<evidence type="ECO:0000313" key="3">
    <source>
        <dbReference type="EMBL" id="PKI41272.1"/>
    </source>
</evidence>
<dbReference type="GO" id="GO:0004497">
    <property type="term" value="F:monooxygenase activity"/>
    <property type="evidence" value="ECO:0007669"/>
    <property type="project" value="UniProtKB-KW"/>
</dbReference>
<keyword evidence="2" id="KW-0503">Monooxygenase</keyword>
<dbReference type="AlphaFoldDB" id="A0A2I0IB98"/>
<reference evidence="3 4" key="1">
    <citation type="submission" date="2017-11" db="EMBL/GenBank/DDBJ databases">
        <title>De-novo sequencing of pomegranate (Punica granatum L.) genome.</title>
        <authorList>
            <person name="Akparov Z."/>
            <person name="Amiraslanov A."/>
            <person name="Hajiyeva S."/>
            <person name="Abbasov M."/>
            <person name="Kaur K."/>
            <person name="Hamwieh A."/>
            <person name="Solovyev V."/>
            <person name="Salamov A."/>
            <person name="Braich B."/>
            <person name="Kosarev P."/>
            <person name="Mahmoud A."/>
            <person name="Hajiyev E."/>
            <person name="Babayeva S."/>
            <person name="Izzatullayeva V."/>
            <person name="Mammadov A."/>
            <person name="Mammadov A."/>
            <person name="Sharifova S."/>
            <person name="Ojaghi J."/>
            <person name="Eynullazada K."/>
            <person name="Bayramov B."/>
            <person name="Abdulazimova A."/>
            <person name="Shahmuradov I."/>
        </authorList>
    </citation>
    <scope>NUCLEOTIDE SEQUENCE [LARGE SCALE GENOMIC DNA]</scope>
    <source>
        <strain evidence="4">cv. AG2017</strain>
        <tissue evidence="3">Leaf</tissue>
    </source>
</reference>
<evidence type="ECO:0000256" key="2">
    <source>
        <dbReference type="ARBA" id="ARBA00023033"/>
    </source>
</evidence>
<dbReference type="EMBL" id="PGOL01003424">
    <property type="protein sequence ID" value="PKI41272.1"/>
    <property type="molecule type" value="Genomic_DNA"/>
</dbReference>
<evidence type="ECO:0000256" key="1">
    <source>
        <dbReference type="ARBA" id="ARBA00023002"/>
    </source>
</evidence>
<keyword evidence="4" id="KW-1185">Reference proteome</keyword>
<sequence>MVVVLGNLNTENITVAGDAMHPTTPDLRQGSCMTLEDAVVLGRHIGNSIGPDGKLRPADLGLALGKYATERRWRAAWIIAASFLSGWVQQDGSGWWTKFLRDMFYKIILTKVISVIQYDCGRLPNRMGIS</sequence>
<keyword evidence="1" id="KW-0560">Oxidoreductase</keyword>
<dbReference type="InterPro" id="IPR044560">
    <property type="entry name" value="MOase"/>
</dbReference>